<dbReference type="PANTHER" id="PTHR39601:SF1">
    <property type="entry name" value="CHORIOGENIN HMINOR"/>
    <property type="match status" value="1"/>
</dbReference>
<feature type="compositionally biased region" description="Basic and acidic residues" evidence="1">
    <location>
        <begin position="641"/>
        <end position="655"/>
    </location>
</feature>
<feature type="region of interest" description="Disordered" evidence="1">
    <location>
        <begin position="133"/>
        <end position="163"/>
    </location>
</feature>
<evidence type="ECO:0000313" key="3">
    <source>
        <dbReference type="EMBL" id="TGZ78688.1"/>
    </source>
</evidence>
<feature type="region of interest" description="Disordered" evidence="1">
    <location>
        <begin position="864"/>
        <end position="923"/>
    </location>
</feature>
<feature type="compositionally biased region" description="Pro residues" evidence="1">
    <location>
        <begin position="1033"/>
        <end position="1055"/>
    </location>
</feature>
<feature type="compositionally biased region" description="Polar residues" evidence="1">
    <location>
        <begin position="290"/>
        <end position="309"/>
    </location>
</feature>
<proteinExistence type="predicted"/>
<dbReference type="Pfam" id="PF26013">
    <property type="entry name" value="DUF8004"/>
    <property type="match status" value="1"/>
</dbReference>
<dbReference type="Proteomes" id="UP000298138">
    <property type="component" value="Unassembled WGS sequence"/>
</dbReference>
<name>A0A4S2MSC8_9PEZI</name>
<dbReference type="InParanoid" id="A0A4S2MSC8"/>
<organism evidence="3 4">
    <name type="scientific">Ascodesmis nigricans</name>
    <dbReference type="NCBI Taxonomy" id="341454"/>
    <lineage>
        <taxon>Eukaryota</taxon>
        <taxon>Fungi</taxon>
        <taxon>Dikarya</taxon>
        <taxon>Ascomycota</taxon>
        <taxon>Pezizomycotina</taxon>
        <taxon>Pezizomycetes</taxon>
        <taxon>Pezizales</taxon>
        <taxon>Ascodesmidaceae</taxon>
        <taxon>Ascodesmis</taxon>
    </lineage>
</organism>
<protein>
    <recommendedName>
        <fullName evidence="2">DUF8004 domain-containing protein</fullName>
    </recommendedName>
</protein>
<accession>A0A4S2MSC8</accession>
<feature type="region of interest" description="Disordered" evidence="1">
    <location>
        <begin position="937"/>
        <end position="1116"/>
    </location>
</feature>
<feature type="compositionally biased region" description="Acidic residues" evidence="1">
    <location>
        <begin position="864"/>
        <end position="877"/>
    </location>
</feature>
<evidence type="ECO:0000256" key="1">
    <source>
        <dbReference type="SAM" id="MobiDB-lite"/>
    </source>
</evidence>
<dbReference type="STRING" id="341454.A0A4S2MSC8"/>
<feature type="compositionally biased region" description="Low complexity" evidence="1">
    <location>
        <begin position="134"/>
        <end position="150"/>
    </location>
</feature>
<keyword evidence="4" id="KW-1185">Reference proteome</keyword>
<feature type="compositionally biased region" description="Polar residues" evidence="1">
    <location>
        <begin position="23"/>
        <end position="36"/>
    </location>
</feature>
<feature type="compositionally biased region" description="Low complexity" evidence="1">
    <location>
        <begin position="267"/>
        <end position="279"/>
    </location>
</feature>
<evidence type="ECO:0000313" key="4">
    <source>
        <dbReference type="Proteomes" id="UP000298138"/>
    </source>
</evidence>
<reference evidence="3 4" key="1">
    <citation type="submission" date="2019-04" db="EMBL/GenBank/DDBJ databases">
        <title>Comparative genomics and transcriptomics to analyze fruiting body development in filamentous ascomycetes.</title>
        <authorList>
            <consortium name="DOE Joint Genome Institute"/>
            <person name="Lutkenhaus R."/>
            <person name="Traeger S."/>
            <person name="Breuer J."/>
            <person name="Kuo A."/>
            <person name="Lipzen A."/>
            <person name="Pangilinan J."/>
            <person name="Dilworth D."/>
            <person name="Sandor L."/>
            <person name="Poggeler S."/>
            <person name="Barry K."/>
            <person name="Grigoriev I.V."/>
            <person name="Nowrousian M."/>
        </authorList>
    </citation>
    <scope>NUCLEOTIDE SEQUENCE [LARGE SCALE GENOMIC DNA]</scope>
    <source>
        <strain evidence="3 4">CBS 389.68</strain>
    </source>
</reference>
<feature type="compositionally biased region" description="Basic and acidic residues" evidence="1">
    <location>
        <begin position="1091"/>
        <end position="1110"/>
    </location>
</feature>
<dbReference type="InterPro" id="IPR058317">
    <property type="entry name" value="DUF8004"/>
</dbReference>
<feature type="region of interest" description="Disordered" evidence="1">
    <location>
        <begin position="619"/>
        <end position="655"/>
    </location>
</feature>
<sequence>MSSPASLRRPKHLKGVKRITSLFGPTTDSLRLNNSSPPTPPLGPKSRATSYHFGHHHPPPPPVMPADLTLPSPSPSVSSFGGSSRDRHTVGFQNRQYAGHGGSLNARHAHTPTSAVFGDNGEILQAPVAPFAVGSRPSSRSSMGGWSRPGTSSGNSLAPGPAKPIEVTRLRKENKKKKANGEVLQCWRLAPMGTNTTDLQEFDYSPLIRGEPDDSLWFADGDTLVYLDEKDNPNPKYSMPSFRIRSSYLMHTALKNCIENVPLVGEPRSGPPSRQGSSRHPQDLFFSHGDNASTKNGTAASSGTSSPLQRHSRDSLGGPGDEVYTSANASRVASPAPMSGKQSPEPGIMFKVYFPILQNLDKPQTMSVLSPKDAAKQAKIAADHTLQQFVDVRNLFAFLTLSFLVATPVVDSAYTVFNRIYDQLGLHSCDIARLQAAENHLNHYIDELRLDDVRNDDESILDAIIMGERWQSQRLYQEGFLHAVGRWDALQTNPATEMVDRLTRQSLDRASLDLNNIRLKNVQNRLTDFTFPAVWIGEGRAPECKPWRAGYEKMRTLVINHMKHTFGSWPPRAGKRGKGNGFTETGGLNRVVLQTLYSDLCCVYDLLVDRDWCHGEKIDRTGGRSGITTPAESGTRSNSRASDKPETPEDPKDVRGREILLKMLKEFDTSYVPVQPDMPFNLPRIPSRTLSGTKPKKRLFFSRSDPKVHGNEIDALVSSSYNPDAREEHAQNPFVKAFIAMERDFGSGKSVKDFADARRGRWVFLYCVLQSLPLTVVDAIGLRYGDGVEYFLCENMKDGYPWDKGILKRQTRMTGLWNEGMMAFGPGSSQLNLISNPDDDVDITYRRSHCWMISEDWRLVHDSEAEDESYPDSDDPIGFDSEGRPIFPGESEYIAGMNFPSSPSIHQYPPPQDHQYNHHQQQQMGFEASNDTFLADQPQPLAYRPGPGDQVDGAPGPSPRGNNRTSHYSQPSVEVYDFQPRPRITSTETAAGIPLPQTPQDSPYRLAPFDFDIDRSKTSLAENLPVVEREPKGGPPNIPLPPNPPPSHPPPPPPNARKDMGLGLAVAEEDRRRDFSNVSVASDVPPMMAIRPERMKRESLPRLRTGKDEGELGMAV</sequence>
<feature type="compositionally biased region" description="Polar residues" evidence="1">
    <location>
        <begin position="960"/>
        <end position="972"/>
    </location>
</feature>
<feature type="region of interest" description="Disordered" evidence="1">
    <location>
        <begin position="263"/>
        <end position="343"/>
    </location>
</feature>
<feature type="domain" description="DUF8004" evidence="2">
    <location>
        <begin position="440"/>
        <end position="531"/>
    </location>
</feature>
<dbReference type="PANTHER" id="PTHR39601">
    <property type="entry name" value="CHORIOGENIN HMINOR"/>
    <property type="match status" value="1"/>
</dbReference>
<feature type="compositionally biased region" description="Polar residues" evidence="1">
    <location>
        <begin position="626"/>
        <end position="640"/>
    </location>
</feature>
<feature type="region of interest" description="Disordered" evidence="1">
    <location>
        <begin position="1"/>
        <end position="87"/>
    </location>
</feature>
<dbReference type="OrthoDB" id="5300331at2759"/>
<dbReference type="EMBL" id="ML220139">
    <property type="protein sequence ID" value="TGZ78688.1"/>
    <property type="molecule type" value="Genomic_DNA"/>
</dbReference>
<evidence type="ECO:0000259" key="2">
    <source>
        <dbReference type="Pfam" id="PF26013"/>
    </source>
</evidence>
<gene>
    <name evidence="3" type="ORF">EX30DRAFT_373695</name>
</gene>
<feature type="compositionally biased region" description="Basic residues" evidence="1">
    <location>
        <begin position="8"/>
        <end position="17"/>
    </location>
</feature>
<dbReference type="AlphaFoldDB" id="A0A4S2MSC8"/>